<dbReference type="InterPro" id="IPR004358">
    <property type="entry name" value="Sig_transdc_His_kin-like_C"/>
</dbReference>
<dbReference type="Gene3D" id="3.30.565.10">
    <property type="entry name" value="Histidine kinase-like ATPase, C-terminal domain"/>
    <property type="match status" value="1"/>
</dbReference>
<organism evidence="16 17">
    <name type="scientific">Breoghania corrubedonensis</name>
    <dbReference type="NCBI Taxonomy" id="665038"/>
    <lineage>
        <taxon>Bacteria</taxon>
        <taxon>Pseudomonadati</taxon>
        <taxon>Pseudomonadota</taxon>
        <taxon>Alphaproteobacteria</taxon>
        <taxon>Hyphomicrobiales</taxon>
        <taxon>Stappiaceae</taxon>
        <taxon>Breoghania</taxon>
    </lineage>
</organism>
<dbReference type="CDD" id="cd00075">
    <property type="entry name" value="HATPase"/>
    <property type="match status" value="1"/>
</dbReference>
<comment type="caution">
    <text evidence="16">The sequence shown here is derived from an EMBL/GenBank/DDBJ whole genome shotgun (WGS) entry which is preliminary data.</text>
</comment>
<protein>
    <recommendedName>
        <fullName evidence="3">histidine kinase</fullName>
        <ecNumber evidence="3">2.7.13.3</ecNumber>
    </recommendedName>
</protein>
<dbReference type="SUPFAM" id="SSF47384">
    <property type="entry name" value="Homodimeric domain of signal transducing histidine kinase"/>
    <property type="match status" value="1"/>
</dbReference>
<evidence type="ECO:0000256" key="13">
    <source>
        <dbReference type="SAM" id="MobiDB-lite"/>
    </source>
</evidence>
<evidence type="ECO:0000256" key="3">
    <source>
        <dbReference type="ARBA" id="ARBA00012438"/>
    </source>
</evidence>
<evidence type="ECO:0000256" key="12">
    <source>
        <dbReference type="ARBA" id="ARBA00023136"/>
    </source>
</evidence>
<dbReference type="InterPro" id="IPR035965">
    <property type="entry name" value="PAS-like_dom_sf"/>
</dbReference>
<dbReference type="GO" id="GO:0016020">
    <property type="term" value="C:membrane"/>
    <property type="evidence" value="ECO:0007669"/>
    <property type="project" value="UniProtKB-SubCell"/>
</dbReference>
<evidence type="ECO:0000313" key="16">
    <source>
        <dbReference type="EMBL" id="PTW61498.1"/>
    </source>
</evidence>
<dbReference type="Gene3D" id="1.10.287.130">
    <property type="match status" value="1"/>
</dbReference>
<dbReference type="Pfam" id="PF02518">
    <property type="entry name" value="HATPase_c"/>
    <property type="match status" value="1"/>
</dbReference>
<dbReference type="Pfam" id="PF12860">
    <property type="entry name" value="PAS_7"/>
    <property type="match status" value="1"/>
</dbReference>
<feature type="region of interest" description="Disordered" evidence="13">
    <location>
        <begin position="512"/>
        <end position="552"/>
    </location>
</feature>
<dbReference type="Gene3D" id="3.30.450.20">
    <property type="entry name" value="PAS domain"/>
    <property type="match status" value="1"/>
</dbReference>
<keyword evidence="7" id="KW-0547">Nucleotide-binding</keyword>
<dbReference type="InterPro" id="IPR036097">
    <property type="entry name" value="HisK_dim/P_sf"/>
</dbReference>
<dbReference type="AlphaFoldDB" id="A0A2T5VCM3"/>
<evidence type="ECO:0000256" key="9">
    <source>
        <dbReference type="ARBA" id="ARBA00022840"/>
    </source>
</evidence>
<dbReference type="PRINTS" id="PR00344">
    <property type="entry name" value="BCTRLSENSOR"/>
</dbReference>
<dbReference type="InterPro" id="IPR036890">
    <property type="entry name" value="HATPase_C_sf"/>
</dbReference>
<dbReference type="OrthoDB" id="9806130at2"/>
<dbReference type="CDD" id="cd00082">
    <property type="entry name" value="HisKA"/>
    <property type="match status" value="1"/>
</dbReference>
<dbReference type="InterPro" id="IPR005467">
    <property type="entry name" value="His_kinase_dom"/>
</dbReference>
<keyword evidence="9" id="KW-0067">ATP-binding</keyword>
<dbReference type="SUPFAM" id="SSF55874">
    <property type="entry name" value="ATPase domain of HSP90 chaperone/DNA topoisomerase II/histidine kinase"/>
    <property type="match status" value="1"/>
</dbReference>
<evidence type="ECO:0000259" key="14">
    <source>
        <dbReference type="PROSITE" id="PS50109"/>
    </source>
</evidence>
<dbReference type="EMBL" id="QAYG01000002">
    <property type="protein sequence ID" value="PTW61498.1"/>
    <property type="molecule type" value="Genomic_DNA"/>
</dbReference>
<evidence type="ECO:0000256" key="10">
    <source>
        <dbReference type="ARBA" id="ARBA00022989"/>
    </source>
</evidence>
<dbReference type="PROSITE" id="PS50112">
    <property type="entry name" value="PAS"/>
    <property type="match status" value="1"/>
</dbReference>
<dbReference type="SMART" id="SM00091">
    <property type="entry name" value="PAS"/>
    <property type="match status" value="2"/>
</dbReference>
<dbReference type="EC" id="2.7.13.3" evidence="3"/>
<dbReference type="PROSITE" id="PS50109">
    <property type="entry name" value="HIS_KIN"/>
    <property type="match status" value="1"/>
</dbReference>
<evidence type="ECO:0000256" key="7">
    <source>
        <dbReference type="ARBA" id="ARBA00022741"/>
    </source>
</evidence>
<dbReference type="SMART" id="SM00388">
    <property type="entry name" value="HisKA"/>
    <property type="match status" value="1"/>
</dbReference>
<dbReference type="InterPro" id="IPR000014">
    <property type="entry name" value="PAS"/>
</dbReference>
<dbReference type="SUPFAM" id="SSF55785">
    <property type="entry name" value="PYP-like sensor domain (PAS domain)"/>
    <property type="match status" value="1"/>
</dbReference>
<dbReference type="RefSeq" id="WP_107989354.1">
    <property type="nucleotide sequence ID" value="NZ_QAYG01000002.1"/>
</dbReference>
<gene>
    <name evidence="16" type="ORF">C8N35_102208</name>
</gene>
<keyword evidence="4" id="KW-0597">Phosphoprotein</keyword>
<keyword evidence="5" id="KW-0808">Transferase</keyword>
<keyword evidence="12" id="KW-0472">Membrane</keyword>
<proteinExistence type="predicted"/>
<keyword evidence="17" id="KW-1185">Reference proteome</keyword>
<evidence type="ECO:0000256" key="1">
    <source>
        <dbReference type="ARBA" id="ARBA00000085"/>
    </source>
</evidence>
<feature type="compositionally biased region" description="Pro residues" evidence="13">
    <location>
        <begin position="543"/>
        <end position="552"/>
    </location>
</feature>
<sequence>MHSGHFIKENVKDTALVPALLSSIHQGIALMDGDLNLLVFSRRAKDLLDLPEALFESDPNLADLIRYFAQRGDYGPGDVEGFVSSITGAARRDEIAAFDRALPDGRMLKVQVTPLPDGGQVTVYSDITDYRAVETRLEENQSRLVETLRSRSRELEESRDLLSSAVDAIPDALVMIDSEGRLTLANSNMKSLFPLIDVHLDQRSHLKEAFPFEWSEAQDLREFLSEVSGQSDRRMFGRWFRIQVSSIATGGYVVVFSDISDLKEQHKKLRAHADQLVKHLRKEKRLNEMQRQFVSMASHEFRTPLAIIDGAAQRLHRRFEQLDPDAVRERLDNMREAVRRINYLIERFIDFAVSQDGALEIVPQPNALLPVVRTVCEQQQQGNKTHQVVLSESVGDLLVNFDRRMIEQCLMNVIGNAIKYSPGKDKVLVDLHRENNSVCIDVTDFGVGIPKNEIKKVFGRFYRASTSSGIPGTGIGLNLTEMIVVRHKGRMSVTSEVGKGSTVTLRLPLHQSEVPSAPAGAGQGGTEQADDRPAVEAEREEAPPAPPLGLAG</sequence>
<keyword evidence="6" id="KW-0812">Transmembrane</keyword>
<feature type="compositionally biased region" description="Basic and acidic residues" evidence="13">
    <location>
        <begin position="529"/>
        <end position="542"/>
    </location>
</feature>
<feature type="domain" description="Histidine kinase" evidence="14">
    <location>
        <begin position="296"/>
        <end position="511"/>
    </location>
</feature>
<comment type="subcellular location">
    <subcellularLocation>
        <location evidence="2">Membrane</location>
        <topology evidence="2">Multi-pass membrane protein</topology>
    </subcellularLocation>
</comment>
<dbReference type="InterPro" id="IPR050351">
    <property type="entry name" value="BphY/WalK/GraS-like"/>
</dbReference>
<evidence type="ECO:0000256" key="8">
    <source>
        <dbReference type="ARBA" id="ARBA00022777"/>
    </source>
</evidence>
<dbReference type="PANTHER" id="PTHR42878">
    <property type="entry name" value="TWO-COMPONENT HISTIDINE KINASE"/>
    <property type="match status" value="1"/>
</dbReference>
<dbReference type="GO" id="GO:0000155">
    <property type="term" value="F:phosphorelay sensor kinase activity"/>
    <property type="evidence" value="ECO:0007669"/>
    <property type="project" value="InterPro"/>
</dbReference>
<keyword evidence="8" id="KW-0418">Kinase</keyword>
<dbReference type="GO" id="GO:0005524">
    <property type="term" value="F:ATP binding"/>
    <property type="evidence" value="ECO:0007669"/>
    <property type="project" value="UniProtKB-KW"/>
</dbReference>
<dbReference type="FunFam" id="3.30.565.10:FF:000006">
    <property type="entry name" value="Sensor histidine kinase WalK"/>
    <property type="match status" value="1"/>
</dbReference>
<evidence type="ECO:0000256" key="2">
    <source>
        <dbReference type="ARBA" id="ARBA00004141"/>
    </source>
</evidence>
<dbReference type="Pfam" id="PF00512">
    <property type="entry name" value="HisKA"/>
    <property type="match status" value="1"/>
</dbReference>
<dbReference type="Proteomes" id="UP000244081">
    <property type="component" value="Unassembled WGS sequence"/>
</dbReference>
<dbReference type="PANTHER" id="PTHR42878:SF7">
    <property type="entry name" value="SENSOR HISTIDINE KINASE GLRK"/>
    <property type="match status" value="1"/>
</dbReference>
<evidence type="ECO:0000313" key="17">
    <source>
        <dbReference type="Proteomes" id="UP000244081"/>
    </source>
</evidence>
<evidence type="ECO:0000256" key="4">
    <source>
        <dbReference type="ARBA" id="ARBA00022553"/>
    </source>
</evidence>
<name>A0A2T5VCM3_9HYPH</name>
<evidence type="ECO:0000256" key="11">
    <source>
        <dbReference type="ARBA" id="ARBA00023012"/>
    </source>
</evidence>
<feature type="domain" description="PAS" evidence="15">
    <location>
        <begin position="158"/>
        <end position="193"/>
    </location>
</feature>
<reference evidence="16 17" key="1">
    <citation type="submission" date="2018-04" db="EMBL/GenBank/DDBJ databases">
        <title>Genomic Encyclopedia of Archaeal and Bacterial Type Strains, Phase II (KMG-II): from individual species to whole genera.</title>
        <authorList>
            <person name="Goeker M."/>
        </authorList>
    </citation>
    <scope>NUCLEOTIDE SEQUENCE [LARGE SCALE GENOMIC DNA]</scope>
    <source>
        <strain evidence="16 17">DSM 23382</strain>
    </source>
</reference>
<dbReference type="GO" id="GO:0000156">
    <property type="term" value="F:phosphorelay response regulator activity"/>
    <property type="evidence" value="ECO:0007669"/>
    <property type="project" value="TreeGrafter"/>
</dbReference>
<dbReference type="InterPro" id="IPR003661">
    <property type="entry name" value="HisK_dim/P_dom"/>
</dbReference>
<dbReference type="SMART" id="SM00387">
    <property type="entry name" value="HATPase_c"/>
    <property type="match status" value="1"/>
</dbReference>
<comment type="catalytic activity">
    <reaction evidence="1">
        <text>ATP + protein L-histidine = ADP + protein N-phospho-L-histidine.</text>
        <dbReference type="EC" id="2.7.13.3"/>
    </reaction>
</comment>
<evidence type="ECO:0000259" key="15">
    <source>
        <dbReference type="PROSITE" id="PS50112"/>
    </source>
</evidence>
<accession>A0A2T5VCM3</accession>
<dbReference type="GO" id="GO:0007234">
    <property type="term" value="P:osmosensory signaling via phosphorelay pathway"/>
    <property type="evidence" value="ECO:0007669"/>
    <property type="project" value="TreeGrafter"/>
</dbReference>
<dbReference type="GO" id="GO:0030295">
    <property type="term" value="F:protein kinase activator activity"/>
    <property type="evidence" value="ECO:0007669"/>
    <property type="project" value="TreeGrafter"/>
</dbReference>
<keyword evidence="10" id="KW-1133">Transmembrane helix</keyword>
<dbReference type="Pfam" id="PF13188">
    <property type="entry name" value="PAS_8"/>
    <property type="match status" value="1"/>
</dbReference>
<dbReference type="InterPro" id="IPR003594">
    <property type="entry name" value="HATPase_dom"/>
</dbReference>
<evidence type="ECO:0000256" key="6">
    <source>
        <dbReference type="ARBA" id="ARBA00022692"/>
    </source>
</evidence>
<keyword evidence="11" id="KW-0902">Two-component regulatory system</keyword>
<evidence type="ECO:0000256" key="5">
    <source>
        <dbReference type="ARBA" id="ARBA00022679"/>
    </source>
</evidence>